<keyword evidence="1" id="KW-1133">Transmembrane helix</keyword>
<accession>A0A848GXC0</accession>
<keyword evidence="1" id="KW-0812">Transmembrane</keyword>
<dbReference type="AlphaFoldDB" id="A0A848GXC0"/>
<dbReference type="Proteomes" id="UP000583266">
    <property type="component" value="Unassembled WGS sequence"/>
</dbReference>
<comment type="caution">
    <text evidence="2">The sequence shown here is derived from an EMBL/GenBank/DDBJ whole genome shotgun (WGS) entry which is preliminary data.</text>
</comment>
<feature type="transmembrane region" description="Helical" evidence="1">
    <location>
        <begin position="107"/>
        <end position="128"/>
    </location>
</feature>
<feature type="transmembrane region" description="Helical" evidence="1">
    <location>
        <begin position="74"/>
        <end position="95"/>
    </location>
</feature>
<proteinExistence type="predicted"/>
<feature type="transmembrane region" description="Helical" evidence="1">
    <location>
        <begin position="6"/>
        <end position="25"/>
    </location>
</feature>
<keyword evidence="1" id="KW-0472">Membrane</keyword>
<name>A0A848GXC0_9BACT</name>
<reference evidence="2 3" key="1">
    <citation type="submission" date="2020-04" db="EMBL/GenBank/DDBJ databases">
        <title>Chitinophaga sp. G-6-1-13 sp. nov., isolated from soil.</title>
        <authorList>
            <person name="Dahal R.H."/>
            <person name="Chaudhary D.K."/>
        </authorList>
    </citation>
    <scope>NUCLEOTIDE SEQUENCE [LARGE SCALE GENOMIC DNA]</scope>
    <source>
        <strain evidence="2 3">G-6-1-13</strain>
    </source>
</reference>
<protein>
    <submittedName>
        <fullName evidence="2">Uncharacterized protein</fullName>
    </submittedName>
</protein>
<feature type="transmembrane region" description="Helical" evidence="1">
    <location>
        <begin position="37"/>
        <end position="62"/>
    </location>
</feature>
<keyword evidence="3" id="KW-1185">Reference proteome</keyword>
<dbReference type="RefSeq" id="WP_169227407.1">
    <property type="nucleotide sequence ID" value="NZ_JABBGC010000003.1"/>
</dbReference>
<dbReference type="EMBL" id="JABBGC010000003">
    <property type="protein sequence ID" value="NML40298.1"/>
    <property type="molecule type" value="Genomic_DNA"/>
</dbReference>
<sequence>MEYVWNILNYLITGYIISTLLFLGCSEHMRLLKAIRLVYLGAAHKAAAVTQLLKTFVIFWVLSQPGEVNNFLFVFPPPILFLVVVFPCILSQVMLFGRRSPNGVTSILLLALLILTRIIEFLSTWFSADVFGDVDAAARLSRVPYGEVLVVTMLFFVACYYYARRKTDDISGQQQL</sequence>
<evidence type="ECO:0000313" key="2">
    <source>
        <dbReference type="EMBL" id="NML40298.1"/>
    </source>
</evidence>
<gene>
    <name evidence="2" type="ORF">HHL17_24085</name>
</gene>
<evidence type="ECO:0000256" key="1">
    <source>
        <dbReference type="SAM" id="Phobius"/>
    </source>
</evidence>
<organism evidence="2 3">
    <name type="scientific">Chitinophaga fulva</name>
    <dbReference type="NCBI Taxonomy" id="2728842"/>
    <lineage>
        <taxon>Bacteria</taxon>
        <taxon>Pseudomonadati</taxon>
        <taxon>Bacteroidota</taxon>
        <taxon>Chitinophagia</taxon>
        <taxon>Chitinophagales</taxon>
        <taxon>Chitinophagaceae</taxon>
        <taxon>Chitinophaga</taxon>
    </lineage>
</organism>
<evidence type="ECO:0000313" key="3">
    <source>
        <dbReference type="Proteomes" id="UP000583266"/>
    </source>
</evidence>
<feature type="transmembrane region" description="Helical" evidence="1">
    <location>
        <begin position="143"/>
        <end position="163"/>
    </location>
</feature>